<dbReference type="GO" id="GO:0006749">
    <property type="term" value="P:glutathione metabolic process"/>
    <property type="evidence" value="ECO:0007669"/>
    <property type="project" value="TreeGrafter"/>
</dbReference>
<evidence type="ECO:0000313" key="4">
    <source>
        <dbReference type="Proteomes" id="UP000703661"/>
    </source>
</evidence>
<dbReference type="InterPro" id="IPR036249">
    <property type="entry name" value="Thioredoxin-like_sf"/>
</dbReference>
<dbReference type="Pfam" id="PF14497">
    <property type="entry name" value="GST_C_3"/>
    <property type="match status" value="1"/>
</dbReference>
<dbReference type="InterPro" id="IPR050213">
    <property type="entry name" value="GST_superfamily"/>
</dbReference>
<evidence type="ECO:0000259" key="2">
    <source>
        <dbReference type="PROSITE" id="PS50405"/>
    </source>
</evidence>
<comment type="caution">
    <text evidence="3">The sequence shown here is derived from an EMBL/GenBank/DDBJ whole genome shotgun (WGS) entry which is preliminary data.</text>
</comment>
<feature type="domain" description="GST C-terminal" evidence="2">
    <location>
        <begin position="107"/>
        <end position="248"/>
    </location>
</feature>
<dbReference type="Proteomes" id="UP000703661">
    <property type="component" value="Unassembled WGS sequence"/>
</dbReference>
<dbReference type="PROSITE" id="PS50404">
    <property type="entry name" value="GST_NTER"/>
    <property type="match status" value="1"/>
</dbReference>
<dbReference type="SUPFAM" id="SSF52833">
    <property type="entry name" value="Thioredoxin-like"/>
    <property type="match status" value="1"/>
</dbReference>
<evidence type="ECO:0000259" key="1">
    <source>
        <dbReference type="PROSITE" id="PS50404"/>
    </source>
</evidence>
<keyword evidence="4" id="KW-1185">Reference proteome</keyword>
<reference evidence="3" key="1">
    <citation type="journal article" date="2020" name="Fungal Divers.">
        <title>Resolving the Mortierellaceae phylogeny through synthesis of multi-gene phylogenetics and phylogenomics.</title>
        <authorList>
            <person name="Vandepol N."/>
            <person name="Liber J."/>
            <person name="Desiro A."/>
            <person name="Na H."/>
            <person name="Kennedy M."/>
            <person name="Barry K."/>
            <person name="Grigoriev I.V."/>
            <person name="Miller A.N."/>
            <person name="O'Donnell K."/>
            <person name="Stajich J.E."/>
            <person name="Bonito G."/>
        </authorList>
    </citation>
    <scope>NUCLEOTIDE SEQUENCE</scope>
    <source>
        <strain evidence="3">NRRL 2769</strain>
    </source>
</reference>
<evidence type="ECO:0000313" key="3">
    <source>
        <dbReference type="EMBL" id="KAG0012630.1"/>
    </source>
</evidence>
<dbReference type="PANTHER" id="PTHR11571">
    <property type="entry name" value="GLUTATHIONE S-TRANSFERASE"/>
    <property type="match status" value="1"/>
</dbReference>
<dbReference type="InterPro" id="IPR036282">
    <property type="entry name" value="Glutathione-S-Trfase_C_sf"/>
</dbReference>
<dbReference type="Gene3D" id="1.20.1050.10">
    <property type="match status" value="1"/>
</dbReference>
<protein>
    <recommendedName>
        <fullName evidence="5">Glutathione S-transferase</fullName>
    </recommendedName>
</protein>
<dbReference type="GO" id="GO:0004364">
    <property type="term" value="F:glutathione transferase activity"/>
    <property type="evidence" value="ECO:0007669"/>
    <property type="project" value="TreeGrafter"/>
</dbReference>
<proteinExistence type="predicted"/>
<dbReference type="PROSITE" id="PS50405">
    <property type="entry name" value="GST_CTER"/>
    <property type="match status" value="1"/>
</dbReference>
<dbReference type="EMBL" id="JAAAID010000956">
    <property type="protein sequence ID" value="KAG0012630.1"/>
    <property type="molecule type" value="Genomic_DNA"/>
</dbReference>
<dbReference type="Gene3D" id="3.40.30.10">
    <property type="entry name" value="Glutaredoxin"/>
    <property type="match status" value="1"/>
</dbReference>
<accession>A0A9P6SZ12</accession>
<gene>
    <name evidence="3" type="ORF">BGZ80_011616</name>
</gene>
<dbReference type="InterPro" id="IPR010987">
    <property type="entry name" value="Glutathione-S-Trfase_C-like"/>
</dbReference>
<dbReference type="PANTHER" id="PTHR11571:SF150">
    <property type="entry name" value="GLUTATHIONE S-TRANSFERASE"/>
    <property type="match status" value="1"/>
</dbReference>
<dbReference type="InterPro" id="IPR004046">
    <property type="entry name" value="GST_C"/>
</dbReference>
<feature type="domain" description="GST N-terminal" evidence="1">
    <location>
        <begin position="25"/>
        <end position="105"/>
    </location>
</feature>
<dbReference type="SUPFAM" id="SSF47616">
    <property type="entry name" value="GST C-terminal domain-like"/>
    <property type="match status" value="1"/>
</dbReference>
<evidence type="ECO:0008006" key="5">
    <source>
        <dbReference type="Google" id="ProtNLM"/>
    </source>
</evidence>
<name>A0A9P6SZ12_9FUNG</name>
<dbReference type="InterPro" id="IPR004045">
    <property type="entry name" value="Glutathione_S-Trfase_N"/>
</dbReference>
<organism evidence="3 4">
    <name type="scientific">Entomortierella chlamydospora</name>
    <dbReference type="NCBI Taxonomy" id="101097"/>
    <lineage>
        <taxon>Eukaryota</taxon>
        <taxon>Fungi</taxon>
        <taxon>Fungi incertae sedis</taxon>
        <taxon>Mucoromycota</taxon>
        <taxon>Mortierellomycotina</taxon>
        <taxon>Mortierellomycetes</taxon>
        <taxon>Mortierellales</taxon>
        <taxon>Mortierellaceae</taxon>
        <taxon>Entomortierella</taxon>
    </lineage>
</organism>
<dbReference type="AlphaFoldDB" id="A0A9P6SZ12"/>
<sequence>MIQPDATHFSRESTSELSVALNKPESFKLMYWPINAVGAISREILAYGQAKWENLAPGNWQEEKLKTPFQVVPILYIKSQNGQDLVLSESSVIEQYLAKTFGLLGDNDYEEYLIKAFHSSSAAIQSHFAQGVTWEGIEVAKAKHFEFFKSHTLKIWVETHEKHLSDNGNNGHYVGNKLSLADIRTACAIEHFALLPEAPELMEIINKSEALLKVRETVAKDPKIAAWRDSELYKKLSHGSVAFFANPFAFIKAPSN</sequence>